<dbReference type="Gene3D" id="1.10.150.130">
    <property type="match status" value="1"/>
</dbReference>
<evidence type="ECO:0000313" key="3">
    <source>
        <dbReference type="EMBL" id="KNF05583.1"/>
    </source>
</evidence>
<keyword evidence="4" id="KW-1185">Reference proteome</keyword>
<comment type="caution">
    <text evidence="3">The sequence shown here is derived from an EMBL/GenBank/DDBJ whole genome shotgun (WGS) entry which is preliminary data.</text>
</comment>
<dbReference type="PANTHER" id="PTHR34605:SF3">
    <property type="entry name" value="P CELL-TYPE AGGLUTINATION PROTEIN MAP4-LIKE-RELATED"/>
    <property type="match status" value="1"/>
</dbReference>
<evidence type="ECO:0000256" key="2">
    <source>
        <dbReference type="SAM" id="MobiDB-lite"/>
    </source>
</evidence>
<organism evidence="3 4">
    <name type="scientific">Puccinia striiformis f. sp. tritici PST-78</name>
    <dbReference type="NCBI Taxonomy" id="1165861"/>
    <lineage>
        <taxon>Eukaryota</taxon>
        <taxon>Fungi</taxon>
        <taxon>Dikarya</taxon>
        <taxon>Basidiomycota</taxon>
        <taxon>Pucciniomycotina</taxon>
        <taxon>Pucciniomycetes</taxon>
        <taxon>Pucciniales</taxon>
        <taxon>Pucciniaceae</taxon>
        <taxon>Puccinia</taxon>
    </lineage>
</organism>
<reference evidence="4" key="1">
    <citation type="submission" date="2014-03" db="EMBL/GenBank/DDBJ databases">
        <title>The Genome Sequence of Puccinia striiformis f. sp. tritici PST-78.</title>
        <authorList>
            <consortium name="The Broad Institute Genome Sequencing Platform"/>
            <person name="Cuomo C."/>
            <person name="Hulbert S."/>
            <person name="Chen X."/>
            <person name="Walker B."/>
            <person name="Young S.K."/>
            <person name="Zeng Q."/>
            <person name="Gargeya S."/>
            <person name="Fitzgerald M."/>
            <person name="Haas B."/>
            <person name="Abouelleil A."/>
            <person name="Alvarado L."/>
            <person name="Arachchi H.M."/>
            <person name="Berlin A.M."/>
            <person name="Chapman S.B."/>
            <person name="Goldberg J."/>
            <person name="Griggs A."/>
            <person name="Gujja S."/>
            <person name="Hansen M."/>
            <person name="Howarth C."/>
            <person name="Imamovic A."/>
            <person name="Larimer J."/>
            <person name="McCowan C."/>
            <person name="Montmayeur A."/>
            <person name="Murphy C."/>
            <person name="Neiman D."/>
            <person name="Pearson M."/>
            <person name="Priest M."/>
            <person name="Roberts A."/>
            <person name="Saif S."/>
            <person name="Shea T."/>
            <person name="Sisk P."/>
            <person name="Sykes S."/>
            <person name="Wortman J."/>
            <person name="Nusbaum C."/>
            <person name="Birren B."/>
        </authorList>
    </citation>
    <scope>NUCLEOTIDE SEQUENCE [LARGE SCALE GENOMIC DNA]</scope>
    <source>
        <strain evidence="4">race PST-78</strain>
    </source>
</reference>
<dbReference type="AlphaFoldDB" id="A0A0L0W215"/>
<dbReference type="Proteomes" id="UP000054564">
    <property type="component" value="Unassembled WGS sequence"/>
</dbReference>
<feature type="region of interest" description="Disordered" evidence="2">
    <location>
        <begin position="208"/>
        <end position="250"/>
    </location>
</feature>
<dbReference type="InterPro" id="IPR010998">
    <property type="entry name" value="Integrase_recombinase_N"/>
</dbReference>
<dbReference type="GO" id="GO:0003677">
    <property type="term" value="F:DNA binding"/>
    <property type="evidence" value="ECO:0007669"/>
    <property type="project" value="UniProtKB-KW"/>
</dbReference>
<evidence type="ECO:0000313" key="4">
    <source>
        <dbReference type="Proteomes" id="UP000054564"/>
    </source>
</evidence>
<dbReference type="STRING" id="1165861.A0A0L0W215"/>
<dbReference type="InterPro" id="IPR052925">
    <property type="entry name" value="Phage_Integrase-like_Recomb"/>
</dbReference>
<dbReference type="PANTHER" id="PTHR34605">
    <property type="entry name" value="PHAGE_INTEGRASE DOMAIN-CONTAINING PROTEIN"/>
    <property type="match status" value="1"/>
</dbReference>
<evidence type="ECO:0008006" key="5">
    <source>
        <dbReference type="Google" id="ProtNLM"/>
    </source>
</evidence>
<sequence>MIILKKIPFITKKGTLEVPVAPQDLYFLKGWKWNTLVGFNTAIKKFTRFMASTGRPSFTLPISESNVFDFCYWAGRDDGRTTEQEIASSTLGKYIHGIKFWHLYHKEKYPKDADERVKALLKSSARADVSAPPKTKKGAIHLKHLLFLADKLLQGGKKEAAILDLAITAFWGMARLAELTYQFSTGNLEYSISLLTSDVRFKIPGLSNRASKQSSDDLQKRAEPTPRSLATSTIEEIESTSRKTQSPGPCRKFGLKVISDPSRDIPFELEALPFETLSALISKKSAA</sequence>
<feature type="compositionally biased region" description="Basic and acidic residues" evidence="2">
    <location>
        <begin position="214"/>
        <end position="224"/>
    </location>
</feature>
<evidence type="ECO:0000256" key="1">
    <source>
        <dbReference type="ARBA" id="ARBA00023125"/>
    </source>
</evidence>
<name>A0A0L0W215_9BASI</name>
<dbReference type="SUPFAM" id="SSF47823">
    <property type="entry name" value="lambda integrase-like, N-terminal domain"/>
    <property type="match status" value="1"/>
</dbReference>
<keyword evidence="1" id="KW-0238">DNA-binding</keyword>
<protein>
    <recommendedName>
        <fullName evidence="5">Core-binding (CB) domain-containing protein</fullName>
    </recommendedName>
</protein>
<dbReference type="EMBL" id="AJIL01000007">
    <property type="protein sequence ID" value="KNF05583.1"/>
    <property type="molecule type" value="Genomic_DNA"/>
</dbReference>
<accession>A0A0L0W215</accession>
<proteinExistence type="predicted"/>
<dbReference type="OrthoDB" id="2794913at2759"/>
<gene>
    <name evidence="3" type="ORF">PSTG_01392</name>
</gene>